<gene>
    <name evidence="3" type="ORF">QBC35DRAFT_208640</name>
</gene>
<comment type="caution">
    <text evidence="3">The sequence shown here is derived from an EMBL/GenBank/DDBJ whole genome shotgun (WGS) entry which is preliminary data.</text>
</comment>
<feature type="region of interest" description="Disordered" evidence="1">
    <location>
        <begin position="25"/>
        <end position="51"/>
    </location>
</feature>
<proteinExistence type="predicted"/>
<reference evidence="3" key="2">
    <citation type="submission" date="2023-05" db="EMBL/GenBank/DDBJ databases">
        <authorList>
            <consortium name="Lawrence Berkeley National Laboratory"/>
            <person name="Steindorff A."/>
            <person name="Hensen N."/>
            <person name="Bonometti L."/>
            <person name="Westerberg I."/>
            <person name="Brannstrom I.O."/>
            <person name="Guillou S."/>
            <person name="Cros-Aarteil S."/>
            <person name="Calhoun S."/>
            <person name="Haridas S."/>
            <person name="Kuo A."/>
            <person name="Mondo S."/>
            <person name="Pangilinan J."/>
            <person name="Riley R."/>
            <person name="Labutti K."/>
            <person name="Andreopoulos B."/>
            <person name="Lipzen A."/>
            <person name="Chen C."/>
            <person name="Yanf M."/>
            <person name="Daum C."/>
            <person name="Ng V."/>
            <person name="Clum A."/>
            <person name="Ohm R."/>
            <person name="Martin F."/>
            <person name="Silar P."/>
            <person name="Natvig D."/>
            <person name="Lalanne C."/>
            <person name="Gautier V."/>
            <person name="Ament-Velasquez S.L."/>
            <person name="Kruys A."/>
            <person name="Hutchinson M.I."/>
            <person name="Powell A.J."/>
            <person name="Barry K."/>
            <person name="Miller A.N."/>
            <person name="Grigoriev I.V."/>
            <person name="Debuchy R."/>
            <person name="Gladieux P."/>
            <person name="Thoren M.H."/>
            <person name="Johannesson H."/>
        </authorList>
    </citation>
    <scope>NUCLEOTIDE SEQUENCE</scope>
    <source>
        <strain evidence="3">PSN309</strain>
    </source>
</reference>
<name>A0AAN7AH06_9PEZI</name>
<dbReference type="EMBL" id="MU864390">
    <property type="protein sequence ID" value="KAK4188301.1"/>
    <property type="molecule type" value="Genomic_DNA"/>
</dbReference>
<reference evidence="3" key="1">
    <citation type="journal article" date="2023" name="Mol. Phylogenet. Evol.">
        <title>Genome-scale phylogeny and comparative genomics of the fungal order Sordariales.</title>
        <authorList>
            <person name="Hensen N."/>
            <person name="Bonometti L."/>
            <person name="Westerberg I."/>
            <person name="Brannstrom I.O."/>
            <person name="Guillou S."/>
            <person name="Cros-Aarteil S."/>
            <person name="Calhoun S."/>
            <person name="Haridas S."/>
            <person name="Kuo A."/>
            <person name="Mondo S."/>
            <person name="Pangilinan J."/>
            <person name="Riley R."/>
            <person name="LaButti K."/>
            <person name="Andreopoulos B."/>
            <person name="Lipzen A."/>
            <person name="Chen C."/>
            <person name="Yan M."/>
            <person name="Daum C."/>
            <person name="Ng V."/>
            <person name="Clum A."/>
            <person name="Steindorff A."/>
            <person name="Ohm R.A."/>
            <person name="Martin F."/>
            <person name="Silar P."/>
            <person name="Natvig D.O."/>
            <person name="Lalanne C."/>
            <person name="Gautier V."/>
            <person name="Ament-Velasquez S.L."/>
            <person name="Kruys A."/>
            <person name="Hutchinson M.I."/>
            <person name="Powell A.J."/>
            <person name="Barry K."/>
            <person name="Miller A.N."/>
            <person name="Grigoriev I.V."/>
            <person name="Debuchy R."/>
            <person name="Gladieux P."/>
            <person name="Hiltunen Thoren M."/>
            <person name="Johannesson H."/>
        </authorList>
    </citation>
    <scope>NUCLEOTIDE SEQUENCE</scope>
    <source>
        <strain evidence="3">PSN309</strain>
    </source>
</reference>
<evidence type="ECO:0000256" key="2">
    <source>
        <dbReference type="SAM" id="SignalP"/>
    </source>
</evidence>
<keyword evidence="2" id="KW-0732">Signal</keyword>
<evidence type="ECO:0000313" key="3">
    <source>
        <dbReference type="EMBL" id="KAK4188301.1"/>
    </source>
</evidence>
<feature type="signal peptide" evidence="2">
    <location>
        <begin position="1"/>
        <end position="16"/>
    </location>
</feature>
<organism evidence="3 4">
    <name type="scientific">Podospora australis</name>
    <dbReference type="NCBI Taxonomy" id="1536484"/>
    <lineage>
        <taxon>Eukaryota</taxon>
        <taxon>Fungi</taxon>
        <taxon>Dikarya</taxon>
        <taxon>Ascomycota</taxon>
        <taxon>Pezizomycotina</taxon>
        <taxon>Sordariomycetes</taxon>
        <taxon>Sordariomycetidae</taxon>
        <taxon>Sordariales</taxon>
        <taxon>Podosporaceae</taxon>
        <taxon>Podospora</taxon>
    </lineage>
</organism>
<dbReference type="Proteomes" id="UP001302126">
    <property type="component" value="Unassembled WGS sequence"/>
</dbReference>
<feature type="compositionally biased region" description="Low complexity" evidence="1">
    <location>
        <begin position="25"/>
        <end position="43"/>
    </location>
</feature>
<sequence>MKFITLLLTVLPLALAIPTPIPSDSTETAFEADTTSASDTTTTGGKTPNAQTAANYGSPKCRSAGLYDLCTSGNAGAYCDATGFHCNFMAQCAKNCWCE</sequence>
<keyword evidence="4" id="KW-1185">Reference proteome</keyword>
<protein>
    <submittedName>
        <fullName evidence="3">Uncharacterized protein</fullName>
    </submittedName>
</protein>
<dbReference type="AlphaFoldDB" id="A0AAN7AH06"/>
<evidence type="ECO:0000313" key="4">
    <source>
        <dbReference type="Proteomes" id="UP001302126"/>
    </source>
</evidence>
<evidence type="ECO:0000256" key="1">
    <source>
        <dbReference type="SAM" id="MobiDB-lite"/>
    </source>
</evidence>
<accession>A0AAN7AH06</accession>
<feature type="chain" id="PRO_5042880850" evidence="2">
    <location>
        <begin position="17"/>
        <end position="99"/>
    </location>
</feature>